<dbReference type="EMBL" id="AMQM01002829">
    <property type="status" value="NOT_ANNOTATED_CDS"/>
    <property type="molecule type" value="Genomic_DNA"/>
</dbReference>
<dbReference type="RefSeq" id="XP_009011655.1">
    <property type="nucleotide sequence ID" value="XM_009013407.1"/>
</dbReference>
<sequence>MKRHFEIVKIIATMEIYIMKKTALCAYSKFVKSCSPFKWTKIFLKFMAIHYALITRNVLKSDFKNTCFEIESMNILVLQANVKTDRPVESDKEYMEVSMVL</sequence>
<dbReference type="HOGENOM" id="CLU_2294647_0_0_1"/>
<reference evidence="1 3" key="2">
    <citation type="journal article" date="2013" name="Nature">
        <title>Insights into bilaterian evolution from three spiralian genomes.</title>
        <authorList>
            <person name="Simakov O."/>
            <person name="Marletaz F."/>
            <person name="Cho S.J."/>
            <person name="Edsinger-Gonzales E."/>
            <person name="Havlak P."/>
            <person name="Hellsten U."/>
            <person name="Kuo D.H."/>
            <person name="Larsson T."/>
            <person name="Lv J."/>
            <person name="Arendt D."/>
            <person name="Savage R."/>
            <person name="Osoegawa K."/>
            <person name="de Jong P."/>
            <person name="Grimwood J."/>
            <person name="Chapman J.A."/>
            <person name="Shapiro H."/>
            <person name="Aerts A."/>
            <person name="Otillar R.P."/>
            <person name="Terry A.Y."/>
            <person name="Boore J.L."/>
            <person name="Grigoriev I.V."/>
            <person name="Lindberg D.R."/>
            <person name="Seaver E.C."/>
            <person name="Weisblat D.A."/>
            <person name="Putnam N.H."/>
            <person name="Rokhsar D.S."/>
        </authorList>
    </citation>
    <scope>NUCLEOTIDE SEQUENCE</scope>
</reference>
<dbReference type="InParanoid" id="T1EZM5"/>
<dbReference type="Proteomes" id="UP000015101">
    <property type="component" value="Unassembled WGS sequence"/>
</dbReference>
<proteinExistence type="predicted"/>
<keyword evidence="3" id="KW-1185">Reference proteome</keyword>
<evidence type="ECO:0000313" key="1">
    <source>
        <dbReference type="EMBL" id="ESO09841.1"/>
    </source>
</evidence>
<gene>
    <name evidence="2" type="primary">20202025</name>
    <name evidence="1" type="ORF">HELRODRAFT_167652</name>
</gene>
<reference evidence="3" key="1">
    <citation type="submission" date="2012-12" db="EMBL/GenBank/DDBJ databases">
        <authorList>
            <person name="Hellsten U."/>
            <person name="Grimwood J."/>
            <person name="Chapman J.A."/>
            <person name="Shapiro H."/>
            <person name="Aerts A."/>
            <person name="Otillar R.P."/>
            <person name="Terry A.Y."/>
            <person name="Boore J.L."/>
            <person name="Simakov O."/>
            <person name="Marletaz F."/>
            <person name="Cho S.-J."/>
            <person name="Edsinger-Gonzales E."/>
            <person name="Havlak P."/>
            <person name="Kuo D.-H."/>
            <person name="Larsson T."/>
            <person name="Lv J."/>
            <person name="Arendt D."/>
            <person name="Savage R."/>
            <person name="Osoegawa K."/>
            <person name="de Jong P."/>
            <person name="Lindberg D.R."/>
            <person name="Seaver E.C."/>
            <person name="Weisblat D.A."/>
            <person name="Putnam N.H."/>
            <person name="Grigoriev I.V."/>
            <person name="Rokhsar D.S."/>
        </authorList>
    </citation>
    <scope>NUCLEOTIDE SEQUENCE</scope>
</reference>
<protein>
    <submittedName>
        <fullName evidence="1 2">Uncharacterized protein</fullName>
    </submittedName>
</protein>
<organism evidence="2 3">
    <name type="scientific">Helobdella robusta</name>
    <name type="common">Californian leech</name>
    <dbReference type="NCBI Taxonomy" id="6412"/>
    <lineage>
        <taxon>Eukaryota</taxon>
        <taxon>Metazoa</taxon>
        <taxon>Spiralia</taxon>
        <taxon>Lophotrochozoa</taxon>
        <taxon>Annelida</taxon>
        <taxon>Clitellata</taxon>
        <taxon>Hirudinea</taxon>
        <taxon>Rhynchobdellida</taxon>
        <taxon>Glossiphoniidae</taxon>
        <taxon>Helobdella</taxon>
    </lineage>
</organism>
<evidence type="ECO:0000313" key="2">
    <source>
        <dbReference type="EnsemblMetazoa" id="HelroP167652"/>
    </source>
</evidence>
<dbReference type="AlphaFoldDB" id="T1EZM5"/>
<dbReference type="CTD" id="20202025"/>
<name>T1EZM5_HELRO</name>
<evidence type="ECO:0000313" key="3">
    <source>
        <dbReference type="Proteomes" id="UP000015101"/>
    </source>
</evidence>
<reference evidence="2" key="3">
    <citation type="submission" date="2015-06" db="UniProtKB">
        <authorList>
            <consortium name="EnsemblMetazoa"/>
        </authorList>
    </citation>
    <scope>IDENTIFICATION</scope>
</reference>
<dbReference type="EMBL" id="KB095905">
    <property type="protein sequence ID" value="ESO09841.1"/>
    <property type="molecule type" value="Genomic_DNA"/>
</dbReference>
<dbReference type="EnsemblMetazoa" id="HelroT167652">
    <property type="protein sequence ID" value="HelroP167652"/>
    <property type="gene ID" value="HelroG167652"/>
</dbReference>
<dbReference type="KEGG" id="hro:HELRODRAFT_167652"/>
<dbReference type="GeneID" id="20202025"/>
<accession>T1EZM5</accession>